<dbReference type="EMBL" id="CM001219">
    <property type="protein sequence ID" value="AES71025.2"/>
    <property type="molecule type" value="Genomic_DNA"/>
</dbReference>
<dbReference type="PaxDb" id="3880-AES71025"/>
<evidence type="ECO:0000313" key="1">
    <source>
        <dbReference type="EMBL" id="AES71025.2"/>
    </source>
</evidence>
<dbReference type="HOGENOM" id="CLU_1734189_0_0_1"/>
<dbReference type="AlphaFoldDB" id="G7JA01"/>
<name>G7JA01_MEDTR</name>
<reference evidence="1 3" key="2">
    <citation type="journal article" date="2014" name="BMC Genomics">
        <title>An improved genome release (version Mt4.0) for the model legume Medicago truncatula.</title>
        <authorList>
            <person name="Tang H."/>
            <person name="Krishnakumar V."/>
            <person name="Bidwell S."/>
            <person name="Rosen B."/>
            <person name="Chan A."/>
            <person name="Zhou S."/>
            <person name="Gentzbittel L."/>
            <person name="Childs K.L."/>
            <person name="Yandell M."/>
            <person name="Gundlach H."/>
            <person name="Mayer K.F."/>
            <person name="Schwartz D.C."/>
            <person name="Town C.D."/>
        </authorList>
    </citation>
    <scope>GENOME REANNOTATION</scope>
    <source>
        <strain evidence="2 3">cv. Jemalong A17</strain>
    </source>
</reference>
<sequence length="151" mass="16961">MTSASELQKLGFVLLNSRVSGNVGRDPSQIDEDLSSSLVVTGELENLVSKKYLAIDNLYLLTDFLVNHPSILLRNSSPSNRYKGYAYNCLADLLKFLQTHCVLDVLGSSHSEFVELLEEVWKCGFNIGWTVSKSVLYFLIYNSLKMHCKSC</sequence>
<proteinExistence type="predicted"/>
<organism evidence="1 3">
    <name type="scientific">Medicago truncatula</name>
    <name type="common">Barrel medic</name>
    <name type="synonym">Medicago tribuloides</name>
    <dbReference type="NCBI Taxonomy" id="3880"/>
    <lineage>
        <taxon>Eukaryota</taxon>
        <taxon>Viridiplantae</taxon>
        <taxon>Streptophyta</taxon>
        <taxon>Embryophyta</taxon>
        <taxon>Tracheophyta</taxon>
        <taxon>Spermatophyta</taxon>
        <taxon>Magnoliopsida</taxon>
        <taxon>eudicotyledons</taxon>
        <taxon>Gunneridae</taxon>
        <taxon>Pentapetalae</taxon>
        <taxon>rosids</taxon>
        <taxon>fabids</taxon>
        <taxon>Fabales</taxon>
        <taxon>Fabaceae</taxon>
        <taxon>Papilionoideae</taxon>
        <taxon>50 kb inversion clade</taxon>
        <taxon>NPAAA clade</taxon>
        <taxon>Hologalegina</taxon>
        <taxon>IRL clade</taxon>
        <taxon>Trifolieae</taxon>
        <taxon>Medicago</taxon>
    </lineage>
</organism>
<dbReference type="Proteomes" id="UP000002051">
    <property type="component" value="Chromosome 3"/>
</dbReference>
<accession>A0A0C3VI30</accession>
<gene>
    <name evidence="1" type="ordered locus">MTR_3g069220</name>
</gene>
<protein>
    <submittedName>
        <fullName evidence="1 2">Uncharacterized protein</fullName>
    </submittedName>
</protein>
<evidence type="ECO:0000313" key="2">
    <source>
        <dbReference type="EnsemblPlants" id="AES71025"/>
    </source>
</evidence>
<accession>G7JA01</accession>
<evidence type="ECO:0000313" key="3">
    <source>
        <dbReference type="Proteomes" id="UP000002051"/>
    </source>
</evidence>
<reference evidence="2" key="3">
    <citation type="submission" date="2015-04" db="UniProtKB">
        <authorList>
            <consortium name="EnsemblPlants"/>
        </authorList>
    </citation>
    <scope>IDENTIFICATION</scope>
    <source>
        <strain evidence="2">cv. Jemalong A17</strain>
    </source>
</reference>
<reference evidence="1 3" key="1">
    <citation type="journal article" date="2011" name="Nature">
        <title>The Medicago genome provides insight into the evolution of rhizobial symbioses.</title>
        <authorList>
            <person name="Young N.D."/>
            <person name="Debelle F."/>
            <person name="Oldroyd G.E."/>
            <person name="Geurts R."/>
            <person name="Cannon S.B."/>
            <person name="Udvardi M.K."/>
            <person name="Benedito V.A."/>
            <person name="Mayer K.F."/>
            <person name="Gouzy J."/>
            <person name="Schoof H."/>
            <person name="Van de Peer Y."/>
            <person name="Proost S."/>
            <person name="Cook D.R."/>
            <person name="Meyers B.C."/>
            <person name="Spannagl M."/>
            <person name="Cheung F."/>
            <person name="De Mita S."/>
            <person name="Krishnakumar V."/>
            <person name="Gundlach H."/>
            <person name="Zhou S."/>
            <person name="Mudge J."/>
            <person name="Bharti A.K."/>
            <person name="Murray J.D."/>
            <person name="Naoumkina M.A."/>
            <person name="Rosen B."/>
            <person name="Silverstein K.A."/>
            <person name="Tang H."/>
            <person name="Rombauts S."/>
            <person name="Zhao P.X."/>
            <person name="Zhou P."/>
            <person name="Barbe V."/>
            <person name="Bardou P."/>
            <person name="Bechner M."/>
            <person name="Bellec A."/>
            <person name="Berger A."/>
            <person name="Berges H."/>
            <person name="Bidwell S."/>
            <person name="Bisseling T."/>
            <person name="Choisne N."/>
            <person name="Couloux A."/>
            <person name="Denny R."/>
            <person name="Deshpande S."/>
            <person name="Dai X."/>
            <person name="Doyle J.J."/>
            <person name="Dudez A.M."/>
            <person name="Farmer A.D."/>
            <person name="Fouteau S."/>
            <person name="Franken C."/>
            <person name="Gibelin C."/>
            <person name="Gish J."/>
            <person name="Goldstein S."/>
            <person name="Gonzalez A.J."/>
            <person name="Green P.J."/>
            <person name="Hallab A."/>
            <person name="Hartog M."/>
            <person name="Hua A."/>
            <person name="Humphray S.J."/>
            <person name="Jeong D.H."/>
            <person name="Jing Y."/>
            <person name="Jocker A."/>
            <person name="Kenton S.M."/>
            <person name="Kim D.J."/>
            <person name="Klee K."/>
            <person name="Lai H."/>
            <person name="Lang C."/>
            <person name="Lin S."/>
            <person name="Macmil S.L."/>
            <person name="Magdelenat G."/>
            <person name="Matthews L."/>
            <person name="McCorrison J."/>
            <person name="Monaghan E.L."/>
            <person name="Mun J.H."/>
            <person name="Najar F.Z."/>
            <person name="Nicholson C."/>
            <person name="Noirot C."/>
            <person name="O'Bleness M."/>
            <person name="Paule C.R."/>
            <person name="Poulain J."/>
            <person name="Prion F."/>
            <person name="Qin B."/>
            <person name="Qu C."/>
            <person name="Retzel E.F."/>
            <person name="Riddle C."/>
            <person name="Sallet E."/>
            <person name="Samain S."/>
            <person name="Samson N."/>
            <person name="Sanders I."/>
            <person name="Saurat O."/>
            <person name="Scarpelli C."/>
            <person name="Schiex T."/>
            <person name="Segurens B."/>
            <person name="Severin A.J."/>
            <person name="Sherrier D.J."/>
            <person name="Shi R."/>
            <person name="Sims S."/>
            <person name="Singer S.R."/>
            <person name="Sinharoy S."/>
            <person name="Sterck L."/>
            <person name="Viollet A."/>
            <person name="Wang B.B."/>
            <person name="Wang K."/>
            <person name="Wang M."/>
            <person name="Wang X."/>
            <person name="Warfsmann J."/>
            <person name="Weissenbach J."/>
            <person name="White D.D."/>
            <person name="White J.D."/>
            <person name="Wiley G.B."/>
            <person name="Wincker P."/>
            <person name="Xing Y."/>
            <person name="Yang L."/>
            <person name="Yao Z."/>
            <person name="Ying F."/>
            <person name="Zhai J."/>
            <person name="Zhou L."/>
            <person name="Zuber A."/>
            <person name="Denarie J."/>
            <person name="Dixon R.A."/>
            <person name="May G.D."/>
            <person name="Schwartz D.C."/>
            <person name="Rogers J."/>
            <person name="Quetier F."/>
            <person name="Town C.D."/>
            <person name="Roe B.A."/>
        </authorList>
    </citation>
    <scope>NUCLEOTIDE SEQUENCE [LARGE SCALE GENOMIC DNA]</scope>
    <source>
        <strain evidence="1">A17</strain>
        <strain evidence="2 3">cv. Jemalong A17</strain>
    </source>
</reference>
<dbReference type="EnsemblPlants" id="AES71025">
    <property type="protein sequence ID" value="AES71025"/>
    <property type="gene ID" value="MTR_3g069220"/>
</dbReference>
<keyword evidence="3" id="KW-1185">Reference proteome</keyword>